<dbReference type="InterPro" id="IPR028082">
    <property type="entry name" value="Peripla_BP_I"/>
</dbReference>
<dbReference type="EMBL" id="JACI01000001">
    <property type="protein sequence ID" value="OAQ15371.1"/>
    <property type="molecule type" value="Genomic_DNA"/>
</dbReference>
<dbReference type="InterPro" id="IPR046335">
    <property type="entry name" value="LacI/GalR-like_sensor"/>
</dbReference>
<dbReference type="GO" id="GO:0003700">
    <property type="term" value="F:DNA-binding transcription factor activity"/>
    <property type="evidence" value="ECO:0007669"/>
    <property type="project" value="TreeGrafter"/>
</dbReference>
<feature type="domain" description="HTH lacI-type" evidence="4">
    <location>
        <begin position="3"/>
        <end position="57"/>
    </location>
</feature>
<evidence type="ECO:0000256" key="3">
    <source>
        <dbReference type="ARBA" id="ARBA00023163"/>
    </source>
</evidence>
<evidence type="ECO:0000259" key="4">
    <source>
        <dbReference type="PROSITE" id="PS50932"/>
    </source>
</evidence>
<accession>A0A179D1E2</accession>
<dbReference type="CDD" id="cd01392">
    <property type="entry name" value="HTH_LacI"/>
    <property type="match status" value="1"/>
</dbReference>
<dbReference type="GO" id="GO:0000976">
    <property type="term" value="F:transcription cis-regulatory region binding"/>
    <property type="evidence" value="ECO:0007669"/>
    <property type="project" value="TreeGrafter"/>
</dbReference>
<dbReference type="Proteomes" id="UP000078358">
    <property type="component" value="Unassembled WGS sequence"/>
</dbReference>
<evidence type="ECO:0000256" key="2">
    <source>
        <dbReference type="ARBA" id="ARBA00023125"/>
    </source>
</evidence>
<dbReference type="PATRIC" id="fig|1261658.3.peg.441"/>
<evidence type="ECO:0000313" key="6">
    <source>
        <dbReference type="Proteomes" id="UP000078358"/>
    </source>
</evidence>
<dbReference type="InterPro" id="IPR000843">
    <property type="entry name" value="HTH_LacI"/>
</dbReference>
<dbReference type="PANTHER" id="PTHR30146:SF146">
    <property type="entry name" value="HTH-TYPE TRANSCRIPTIONAL REGULATOR TRER"/>
    <property type="match status" value="1"/>
</dbReference>
<protein>
    <submittedName>
        <fullName evidence="5">Trehalose repressor</fullName>
    </submittedName>
</protein>
<dbReference type="Gene3D" id="1.10.260.40">
    <property type="entry name" value="lambda repressor-like DNA-binding domains"/>
    <property type="match status" value="1"/>
</dbReference>
<dbReference type="Pfam" id="PF13377">
    <property type="entry name" value="Peripla_BP_3"/>
    <property type="match status" value="1"/>
</dbReference>
<dbReference type="SUPFAM" id="SSF47413">
    <property type="entry name" value="lambda repressor-like DNA-binding domains"/>
    <property type="match status" value="1"/>
</dbReference>
<organism evidence="5 6">
    <name type="scientific">Bibersteinia trehalosi Y31</name>
    <dbReference type="NCBI Taxonomy" id="1261658"/>
    <lineage>
        <taxon>Bacteria</taxon>
        <taxon>Pseudomonadati</taxon>
        <taxon>Pseudomonadota</taxon>
        <taxon>Gammaproteobacteria</taxon>
        <taxon>Pasteurellales</taxon>
        <taxon>Pasteurellaceae</taxon>
        <taxon>Bibersteinia</taxon>
    </lineage>
</organism>
<dbReference type="InterPro" id="IPR010982">
    <property type="entry name" value="Lambda_DNA-bd_dom_sf"/>
</dbReference>
<dbReference type="CDD" id="cd01542">
    <property type="entry name" value="PBP1_TreR-like"/>
    <property type="match status" value="1"/>
</dbReference>
<dbReference type="RefSeq" id="WP_015432244.1">
    <property type="nucleotide sequence ID" value="NZ_JACI01000001.1"/>
</dbReference>
<dbReference type="Pfam" id="PF00356">
    <property type="entry name" value="LacI"/>
    <property type="match status" value="1"/>
</dbReference>
<evidence type="ECO:0000256" key="1">
    <source>
        <dbReference type="ARBA" id="ARBA00023015"/>
    </source>
</evidence>
<keyword evidence="1" id="KW-0805">Transcription regulation</keyword>
<dbReference type="SMART" id="SM00354">
    <property type="entry name" value="HTH_LACI"/>
    <property type="match status" value="1"/>
</dbReference>
<evidence type="ECO:0000313" key="5">
    <source>
        <dbReference type="EMBL" id="OAQ15371.1"/>
    </source>
</evidence>
<dbReference type="SUPFAM" id="SSF53822">
    <property type="entry name" value="Periplasmic binding protein-like I"/>
    <property type="match status" value="1"/>
</dbReference>
<gene>
    <name evidence="5" type="ORF">F480_02190</name>
</gene>
<dbReference type="PANTHER" id="PTHR30146">
    <property type="entry name" value="LACI-RELATED TRANSCRIPTIONAL REPRESSOR"/>
    <property type="match status" value="1"/>
</dbReference>
<keyword evidence="3" id="KW-0804">Transcription</keyword>
<dbReference type="PROSITE" id="PS50932">
    <property type="entry name" value="HTH_LACI_2"/>
    <property type="match status" value="1"/>
</dbReference>
<sequence>MKYTINDIAQICKVGKSTVSRVLNKDPNVKEETRLRVQETIDRLGFQPNRSARAMRGISERVVGIIVTRLNSTSESQTLSKILQELHLQNITPLIVESQFQEELVKRHLQVFRQRQVDGVILFGFSGLNQDALKLWKSSLVTIARQYPGYSAILYDDENAVSYLLTEFYQKGYRHIGYLGVNANDETTGKLRNASYQRFCQKHCMESNSVLGELSAESGYQNITKLFEQEVDAIVCASSSLAIGALKFLQKNEQKVPLACIGKNELLQYLIPDMICLDFGYQTAGHWAVEMLMKQINGDRHIEQRIVPFKLS</sequence>
<comment type="caution">
    <text evidence="5">The sequence shown here is derived from an EMBL/GenBank/DDBJ whole genome shotgun (WGS) entry which is preliminary data.</text>
</comment>
<proteinExistence type="predicted"/>
<reference evidence="5 6" key="1">
    <citation type="submission" date="2014-01" db="EMBL/GenBank/DDBJ databases">
        <authorList>
            <person name="Zuccon D."/>
        </authorList>
    </citation>
    <scope>NUCLEOTIDE SEQUENCE [LARGE SCALE GENOMIC DNA]</scope>
    <source>
        <strain evidence="5 6">Y31</strain>
    </source>
</reference>
<name>A0A179D1E2_BIBTR</name>
<dbReference type="AlphaFoldDB" id="A0A179D1E2"/>
<dbReference type="Gene3D" id="3.40.50.2300">
    <property type="match status" value="2"/>
</dbReference>
<keyword evidence="2" id="KW-0238">DNA-binding</keyword>